<sequence length="197" mass="21386">MFGHRLGSLFRFLIGTLVLQAVTVLVTYTALQTDIAMTWPLFVALGSSSGVLVTLWFESIAGHVSDKALSRAQQRHAREREKIRLEAERQRSKMTAKQTKMKGNAGIKLRTGLAVGGMAGVGVAMMVAQFMTVGLLTVATAGGAALGYGVRVRQERRLRARLEESEPGLMLAETRDVLPVLESSTSKGALTRRKKSD</sequence>
<feature type="transmembrane region" description="Helical" evidence="1">
    <location>
        <begin position="107"/>
        <end position="127"/>
    </location>
</feature>
<keyword evidence="3" id="KW-1185">Reference proteome</keyword>
<dbReference type="RefSeq" id="WP_328987236.1">
    <property type="nucleotide sequence ID" value="NZ_CP121472.1"/>
</dbReference>
<dbReference type="EMBL" id="CP121472">
    <property type="protein sequence ID" value="WPL16692.1"/>
    <property type="molecule type" value="Genomic_DNA"/>
</dbReference>
<evidence type="ECO:0000313" key="3">
    <source>
        <dbReference type="Proteomes" id="UP001432180"/>
    </source>
</evidence>
<evidence type="ECO:0000256" key="1">
    <source>
        <dbReference type="SAM" id="Phobius"/>
    </source>
</evidence>
<evidence type="ECO:0000313" key="2">
    <source>
        <dbReference type="EMBL" id="WPL16692.1"/>
    </source>
</evidence>
<dbReference type="Proteomes" id="UP001432180">
    <property type="component" value="Chromosome"/>
</dbReference>
<protein>
    <submittedName>
        <fullName evidence="2">Uncharacterized protein</fullName>
    </submittedName>
</protein>
<feature type="transmembrane region" description="Helical" evidence="1">
    <location>
        <begin position="133"/>
        <end position="152"/>
    </location>
</feature>
<keyword evidence="1" id="KW-0812">Transmembrane</keyword>
<gene>
    <name evidence="2" type="ORF">Thiowin_01661</name>
</gene>
<keyword evidence="1" id="KW-1133">Transmembrane helix</keyword>
<proteinExistence type="predicted"/>
<feature type="transmembrane region" description="Helical" evidence="1">
    <location>
        <begin position="37"/>
        <end position="57"/>
    </location>
</feature>
<feature type="transmembrane region" description="Helical" evidence="1">
    <location>
        <begin position="12"/>
        <end position="31"/>
    </location>
</feature>
<name>A0ABZ0S9C8_9GAMM</name>
<organism evidence="2 3">
    <name type="scientific">Thiorhodovibrio winogradskyi</name>
    <dbReference type="NCBI Taxonomy" id="77007"/>
    <lineage>
        <taxon>Bacteria</taxon>
        <taxon>Pseudomonadati</taxon>
        <taxon>Pseudomonadota</taxon>
        <taxon>Gammaproteobacteria</taxon>
        <taxon>Chromatiales</taxon>
        <taxon>Chromatiaceae</taxon>
        <taxon>Thiorhodovibrio</taxon>
    </lineage>
</organism>
<keyword evidence="1" id="KW-0472">Membrane</keyword>
<reference evidence="2 3" key="1">
    <citation type="journal article" date="2023" name="Microorganisms">
        <title>Thiorhodovibrio frisius and Trv. litoralis spp. nov., Two Novel Members from a Clade of Fastidious Purple Sulfur Bacteria That Exhibit Unique Red-Shifted Light-Harvesting Capabilities.</title>
        <authorList>
            <person name="Methner A."/>
            <person name="Kuzyk S.B."/>
            <person name="Petersen J."/>
            <person name="Bauer S."/>
            <person name="Brinkmann H."/>
            <person name="Sichau K."/>
            <person name="Wanner G."/>
            <person name="Wolf J."/>
            <person name="Neumann-Schaal M."/>
            <person name="Henke P."/>
            <person name="Tank M."/>
            <person name="Sproer C."/>
            <person name="Bunk B."/>
            <person name="Overmann J."/>
        </authorList>
    </citation>
    <scope>NUCLEOTIDE SEQUENCE [LARGE SCALE GENOMIC DNA]</scope>
    <source>
        <strain evidence="2 3">DSM 6702</strain>
    </source>
</reference>
<accession>A0ABZ0S9C8</accession>